<comment type="caution">
    <text evidence="21">The sequence shown here is derived from an EMBL/GenBank/DDBJ whole genome shotgun (WGS) entry which is preliminary data.</text>
</comment>
<dbReference type="Pfam" id="PF07715">
    <property type="entry name" value="Plug"/>
    <property type="match status" value="1"/>
</dbReference>
<keyword evidence="7 18" id="KW-0732">Signal</keyword>
<dbReference type="AlphaFoldDB" id="A0A4R5VWV5"/>
<keyword evidence="10 16" id="KW-0798">TonB box</keyword>
<evidence type="ECO:0000256" key="2">
    <source>
        <dbReference type="ARBA" id="ARBA00009810"/>
    </source>
</evidence>
<dbReference type="InterPro" id="IPR012910">
    <property type="entry name" value="Plug_dom"/>
</dbReference>
<dbReference type="InterPro" id="IPR010917">
    <property type="entry name" value="TonB_rcpt_CS"/>
</dbReference>
<dbReference type="InterPro" id="IPR037066">
    <property type="entry name" value="Plug_dom_sf"/>
</dbReference>
<keyword evidence="6 14" id="KW-0812">Transmembrane</keyword>
<keyword evidence="9" id="KW-0406">Ion transport</keyword>
<comment type="subcellular location">
    <subcellularLocation>
        <location evidence="1 14">Cell outer membrane</location>
        <topology evidence="1 14">Multi-pass membrane protein</topology>
    </subcellularLocation>
</comment>
<evidence type="ECO:0000256" key="17">
    <source>
        <dbReference type="SAM" id="MobiDB-lite"/>
    </source>
</evidence>
<keyword evidence="22" id="KW-1185">Reference proteome</keyword>
<dbReference type="PANTHER" id="PTHR32552">
    <property type="entry name" value="FERRICHROME IRON RECEPTOR-RELATED"/>
    <property type="match status" value="1"/>
</dbReference>
<evidence type="ECO:0000256" key="11">
    <source>
        <dbReference type="ARBA" id="ARBA00023136"/>
    </source>
</evidence>
<dbReference type="InterPro" id="IPR036942">
    <property type="entry name" value="Beta-barrel_TonB_sf"/>
</dbReference>
<dbReference type="InterPro" id="IPR039426">
    <property type="entry name" value="TonB-dep_rcpt-like"/>
</dbReference>
<dbReference type="Pfam" id="PF00593">
    <property type="entry name" value="TonB_dep_Rec_b-barrel"/>
    <property type="match status" value="1"/>
</dbReference>
<evidence type="ECO:0000256" key="5">
    <source>
        <dbReference type="ARBA" id="ARBA00022496"/>
    </source>
</evidence>
<dbReference type="Gene3D" id="2.40.170.20">
    <property type="entry name" value="TonB-dependent receptor, beta-barrel domain"/>
    <property type="match status" value="1"/>
</dbReference>
<evidence type="ECO:0000256" key="18">
    <source>
        <dbReference type="SAM" id="SignalP"/>
    </source>
</evidence>
<keyword evidence="8" id="KW-0408">Iron</keyword>
<protein>
    <submittedName>
        <fullName evidence="21">TonB-dependent receptor</fullName>
    </submittedName>
</protein>
<evidence type="ECO:0000256" key="12">
    <source>
        <dbReference type="ARBA" id="ARBA00023170"/>
    </source>
</evidence>
<name>A0A4R5VWV5_9BURK</name>
<dbReference type="OrthoDB" id="15609at2"/>
<feature type="region of interest" description="Disordered" evidence="17">
    <location>
        <begin position="40"/>
        <end position="62"/>
    </location>
</feature>
<evidence type="ECO:0000313" key="22">
    <source>
        <dbReference type="Proteomes" id="UP000294829"/>
    </source>
</evidence>
<gene>
    <name evidence="21" type="ORF">E2I14_14435</name>
</gene>
<evidence type="ECO:0000256" key="10">
    <source>
        <dbReference type="ARBA" id="ARBA00023077"/>
    </source>
</evidence>
<keyword evidence="5" id="KW-0410">Iron transport</keyword>
<feature type="chain" id="PRO_5020567375" evidence="18">
    <location>
        <begin position="28"/>
        <end position="801"/>
    </location>
</feature>
<comment type="similarity">
    <text evidence="2 14 16">Belongs to the TonB-dependent receptor family.</text>
</comment>
<dbReference type="GO" id="GO:0009279">
    <property type="term" value="C:cell outer membrane"/>
    <property type="evidence" value="ECO:0007669"/>
    <property type="project" value="UniProtKB-SubCell"/>
</dbReference>
<keyword evidence="11 14" id="KW-0472">Membrane</keyword>
<dbReference type="SUPFAM" id="SSF56935">
    <property type="entry name" value="Porins"/>
    <property type="match status" value="1"/>
</dbReference>
<dbReference type="GO" id="GO:0015344">
    <property type="term" value="F:siderophore uptake transmembrane transporter activity"/>
    <property type="evidence" value="ECO:0007669"/>
    <property type="project" value="TreeGrafter"/>
</dbReference>
<evidence type="ECO:0000256" key="14">
    <source>
        <dbReference type="PROSITE-ProRule" id="PRU01360"/>
    </source>
</evidence>
<dbReference type="PROSITE" id="PS01156">
    <property type="entry name" value="TONB_DEPENDENT_REC_2"/>
    <property type="match status" value="1"/>
</dbReference>
<feature type="short sequence motif" description="TonB C-terminal box" evidence="15">
    <location>
        <begin position="784"/>
        <end position="801"/>
    </location>
</feature>
<evidence type="ECO:0000256" key="3">
    <source>
        <dbReference type="ARBA" id="ARBA00022448"/>
    </source>
</evidence>
<feature type="domain" description="TonB-dependent receptor plug" evidence="20">
    <location>
        <begin position="55"/>
        <end position="154"/>
    </location>
</feature>
<evidence type="ECO:0000256" key="15">
    <source>
        <dbReference type="PROSITE-ProRule" id="PRU10144"/>
    </source>
</evidence>
<organism evidence="21 22">
    <name type="scientific">Sapientia aquatica</name>
    <dbReference type="NCBI Taxonomy" id="1549640"/>
    <lineage>
        <taxon>Bacteria</taxon>
        <taxon>Pseudomonadati</taxon>
        <taxon>Pseudomonadota</taxon>
        <taxon>Betaproteobacteria</taxon>
        <taxon>Burkholderiales</taxon>
        <taxon>Oxalobacteraceae</taxon>
        <taxon>Sapientia</taxon>
    </lineage>
</organism>
<dbReference type="EMBL" id="SMYL01000008">
    <property type="protein sequence ID" value="TDK63762.1"/>
    <property type="molecule type" value="Genomic_DNA"/>
</dbReference>
<keyword evidence="3 14" id="KW-0813">Transport</keyword>
<dbReference type="Gene3D" id="2.170.130.10">
    <property type="entry name" value="TonB-dependent receptor, plug domain"/>
    <property type="match status" value="1"/>
</dbReference>
<dbReference type="Proteomes" id="UP000294829">
    <property type="component" value="Unassembled WGS sequence"/>
</dbReference>
<keyword evidence="13 14" id="KW-0998">Cell outer membrane</keyword>
<evidence type="ECO:0000256" key="9">
    <source>
        <dbReference type="ARBA" id="ARBA00023065"/>
    </source>
</evidence>
<feature type="signal peptide" evidence="18">
    <location>
        <begin position="1"/>
        <end position="27"/>
    </location>
</feature>
<reference evidence="21 22" key="1">
    <citation type="submission" date="2019-03" db="EMBL/GenBank/DDBJ databases">
        <title>Sapientia aquatica gen. nov., sp. nov., isolated from a crater lake.</title>
        <authorList>
            <person name="Felfoldi T."/>
            <person name="Szabo A."/>
            <person name="Toth E."/>
            <person name="Schumann P."/>
            <person name="Keki Z."/>
            <person name="Marialigeti K."/>
            <person name="Mathe I."/>
        </authorList>
    </citation>
    <scope>NUCLEOTIDE SEQUENCE [LARGE SCALE GENOMIC DNA]</scope>
    <source>
        <strain evidence="21 22">SA-152</strain>
    </source>
</reference>
<evidence type="ECO:0000313" key="21">
    <source>
        <dbReference type="EMBL" id="TDK63762.1"/>
    </source>
</evidence>
<dbReference type="InterPro" id="IPR000531">
    <property type="entry name" value="Beta-barrel_TonB"/>
</dbReference>
<dbReference type="RefSeq" id="WP_133329751.1">
    <property type="nucleotide sequence ID" value="NZ_SMYL01000008.1"/>
</dbReference>
<keyword evidence="12 21" id="KW-0675">Receptor</keyword>
<dbReference type="PANTHER" id="PTHR32552:SF89">
    <property type="entry name" value="CATECHOLATE SIDEROPHORE RECEPTOR FIU"/>
    <property type="match status" value="1"/>
</dbReference>
<evidence type="ECO:0000256" key="7">
    <source>
        <dbReference type="ARBA" id="ARBA00022729"/>
    </source>
</evidence>
<evidence type="ECO:0000256" key="4">
    <source>
        <dbReference type="ARBA" id="ARBA00022452"/>
    </source>
</evidence>
<evidence type="ECO:0000256" key="6">
    <source>
        <dbReference type="ARBA" id="ARBA00022692"/>
    </source>
</evidence>
<evidence type="ECO:0000256" key="1">
    <source>
        <dbReference type="ARBA" id="ARBA00004571"/>
    </source>
</evidence>
<evidence type="ECO:0000259" key="20">
    <source>
        <dbReference type="Pfam" id="PF07715"/>
    </source>
</evidence>
<evidence type="ECO:0000256" key="8">
    <source>
        <dbReference type="ARBA" id="ARBA00023004"/>
    </source>
</evidence>
<dbReference type="PROSITE" id="PS52016">
    <property type="entry name" value="TONB_DEPENDENT_REC_3"/>
    <property type="match status" value="1"/>
</dbReference>
<proteinExistence type="inferred from homology"/>
<sequence length="801" mass="87659">MTHKHKFTRLSILISGLFIVASPFAHAADQQTTEVGKVTVQGQDGGQNTGLIQAEESPKARSSVNRDYIEKQSATSNAYQMINLLPGVNSYDQDGTGLFGGNIRVRGFNSDQLGFTINGAPVNDSGNFAVYPQEYIDAENLCEVNVTQGSTDTEAPHVGATGGNIGLTICLPEDVRRFRLETIGGSNSLRKYYARVDSGKIFDDKFKFFLSYSKAQVDKFKGEGHADKEHVDFNSRVTLDNSGSYLDTAVMYNKALNNNYRTLTKAQIAQYGTSYDFGTVIPVHQPGVNGTAQNDSTFAPNAGITTGPKNYYYNYNLNPFKNTLATMTGHFQLTPKSAIDVSPYMWFGYGTGGNELQTVTEGNAGTLLGGGAQDVNKDGDTKDVVYAYEGSLTKTYRPGITVKYTQQLDDQRVVFGAWTERARHQQTGPYSAITNGVPVDTWLSNPADYLLNQDGTALQYRNAMTISTGKSLFAQDNLNLLQDKLNVQVGARYSGIDRNITNLPSQSSPATYTLDKSYSDLLPSLGLRYQLDQADSMFFNVAKNFKAPGNFSYFNLVSGGKFVNGVYTGGTMRDVPVNKETSVNYDLGYRYTSDALTFSSTVFYVDYKNRIASAYNQDTQTNTDYNVGSVNSKGFELESGYSITKNLSAYASLSYIKTHMDKDLPFSATAILPTAGKEMPDTPNWLSGLSLQYTEGNWFVFGQGKYTGKRYTTLVNDDSIGGYVSANAGGGYKFESSTWIKNPTLKFNVNNMFDRKYLSLSSGSGSQFTTNAVAVNGIAANAPSFYISPPRTFSLTLVADF</sequence>
<evidence type="ECO:0000256" key="16">
    <source>
        <dbReference type="RuleBase" id="RU003357"/>
    </source>
</evidence>
<evidence type="ECO:0000259" key="19">
    <source>
        <dbReference type="Pfam" id="PF00593"/>
    </source>
</evidence>
<feature type="domain" description="TonB-dependent receptor-like beta-barrel" evidence="19">
    <location>
        <begin position="261"/>
        <end position="751"/>
    </location>
</feature>
<keyword evidence="4 14" id="KW-1134">Transmembrane beta strand</keyword>
<accession>A0A4R5VWV5</accession>
<evidence type="ECO:0000256" key="13">
    <source>
        <dbReference type="ARBA" id="ARBA00023237"/>
    </source>
</evidence>